<protein>
    <submittedName>
        <fullName evidence="1">Uncharacterized protein</fullName>
    </submittedName>
</protein>
<reference evidence="1" key="1">
    <citation type="submission" date="2022-10" db="EMBL/GenBank/DDBJ databases">
        <title>Complete Genome of Trichothecium roseum strain YXFP-22015, a Plant Pathogen Isolated from Citrus.</title>
        <authorList>
            <person name="Wang Y."/>
            <person name="Zhu L."/>
        </authorList>
    </citation>
    <scope>NUCLEOTIDE SEQUENCE</scope>
    <source>
        <strain evidence="1">YXFP-22015</strain>
    </source>
</reference>
<accession>A0ACC0VF22</accession>
<keyword evidence="2" id="KW-1185">Reference proteome</keyword>
<organism evidence="1 2">
    <name type="scientific">Trichothecium roseum</name>
    <dbReference type="NCBI Taxonomy" id="47278"/>
    <lineage>
        <taxon>Eukaryota</taxon>
        <taxon>Fungi</taxon>
        <taxon>Dikarya</taxon>
        <taxon>Ascomycota</taxon>
        <taxon>Pezizomycotina</taxon>
        <taxon>Sordariomycetes</taxon>
        <taxon>Hypocreomycetidae</taxon>
        <taxon>Hypocreales</taxon>
        <taxon>Hypocreales incertae sedis</taxon>
        <taxon>Trichothecium</taxon>
    </lineage>
</organism>
<evidence type="ECO:0000313" key="2">
    <source>
        <dbReference type="Proteomes" id="UP001163324"/>
    </source>
</evidence>
<name>A0ACC0VF22_9HYPO</name>
<sequence>MEWTKQTYNSQYEKWVPWLEDQYLRWFTRDNKVSYSAKEQLDKSKVTGISPVDNLQEGVNSTVAGQLGQGGALEPITDRASREGVNRAERRGRDAEGGYAPAPVSNVLGGAADGGRAVAGATSDGLKNVGGALSSPFSSNKENQQ</sequence>
<dbReference type="EMBL" id="CM047940">
    <property type="protein sequence ID" value="KAI9905067.1"/>
    <property type="molecule type" value="Genomic_DNA"/>
</dbReference>
<evidence type="ECO:0000313" key="1">
    <source>
        <dbReference type="EMBL" id="KAI9905067.1"/>
    </source>
</evidence>
<comment type="caution">
    <text evidence="1">The sequence shown here is derived from an EMBL/GenBank/DDBJ whole genome shotgun (WGS) entry which is preliminary data.</text>
</comment>
<gene>
    <name evidence="1" type="ORF">N3K66_001596</name>
</gene>
<proteinExistence type="predicted"/>
<dbReference type="Proteomes" id="UP001163324">
    <property type="component" value="Chromosome 1"/>
</dbReference>